<gene>
    <name evidence="2" type="ORF">GCM10009030_06710</name>
</gene>
<feature type="transmembrane region" description="Helical" evidence="1">
    <location>
        <begin position="267"/>
        <end position="288"/>
    </location>
</feature>
<evidence type="ECO:0008006" key="4">
    <source>
        <dbReference type="Google" id="ProtNLM"/>
    </source>
</evidence>
<reference evidence="2" key="2">
    <citation type="submission" date="2020-09" db="EMBL/GenBank/DDBJ databases">
        <authorList>
            <person name="Sun Q."/>
            <person name="Ohkuma M."/>
        </authorList>
    </citation>
    <scope>NUCLEOTIDE SEQUENCE</scope>
    <source>
        <strain evidence="2">JCM 17820</strain>
    </source>
</reference>
<feature type="transmembrane region" description="Helical" evidence="1">
    <location>
        <begin position="341"/>
        <end position="363"/>
    </location>
</feature>
<feature type="transmembrane region" description="Helical" evidence="1">
    <location>
        <begin position="369"/>
        <end position="390"/>
    </location>
</feature>
<feature type="transmembrane region" description="Helical" evidence="1">
    <location>
        <begin position="210"/>
        <end position="227"/>
    </location>
</feature>
<sequence length="465" mass="48013">MTGALFRWMLREEWRLHSHLFGGPRFAAFPLVVAVLTGIGTWLLSVTGTPPASVAGGLVGLVGFFGLQVGTIGLVGRDALRDVLGDVTLLVFSARTLPLSWQRLLATFLLKDVCYYAGLVLTPVVLGYGVVAVASGVTPGSVALLWLSAIGTFAFGASLSLALVALAGRRRLAALGALVAGTATVVSGVVDPVAYTPYALYAEGTLSGAVRGLVPTAVLAALGVALFEPGDDDSSGRHRATERLFTSVSDPLARRSLLSVARSSGSVWKVAFSMGVLFAVTALLLGQVTAGTGTAPHPGIAFGTLLGLGAFTTYSWVTQFDSPREYLRFPVTYATVFAGTMRAYLVLSLVAGIGYLAVAALWFPVGRLAVGALVLPGVAVYVFGVSAYLTGLAPNELLFDTALFAVFGAALAALAVPLLVAALVVSVAPQPVVGGAVTLSIGAGVVGWLLARRAGPRWERRLRTA</sequence>
<keyword evidence="1" id="KW-1133">Transmembrane helix</keyword>
<feature type="transmembrane region" description="Helical" evidence="1">
    <location>
        <begin position="143"/>
        <end position="165"/>
    </location>
</feature>
<evidence type="ECO:0000256" key="1">
    <source>
        <dbReference type="SAM" id="Phobius"/>
    </source>
</evidence>
<dbReference type="Proteomes" id="UP000605784">
    <property type="component" value="Unassembled WGS sequence"/>
</dbReference>
<feature type="transmembrane region" description="Helical" evidence="1">
    <location>
        <begin position="402"/>
        <end position="426"/>
    </location>
</feature>
<proteinExistence type="predicted"/>
<accession>A0A830GHL7</accession>
<keyword evidence="1" id="KW-0812">Transmembrane</keyword>
<keyword evidence="1" id="KW-0472">Membrane</keyword>
<dbReference type="EMBL" id="BMOU01000001">
    <property type="protein sequence ID" value="GGN87733.1"/>
    <property type="molecule type" value="Genomic_DNA"/>
</dbReference>
<protein>
    <recommendedName>
        <fullName evidence="4">ABC-2 type transport system permease protein</fullName>
    </recommendedName>
</protein>
<feature type="transmembrane region" description="Helical" evidence="1">
    <location>
        <begin position="300"/>
        <end position="320"/>
    </location>
</feature>
<name>A0A830GHL7_9EURY</name>
<feature type="transmembrane region" description="Helical" evidence="1">
    <location>
        <begin position="26"/>
        <end position="46"/>
    </location>
</feature>
<organism evidence="2 3">
    <name type="scientific">Haloarcula pellucida</name>
    <dbReference type="NCBI Taxonomy" id="1427151"/>
    <lineage>
        <taxon>Archaea</taxon>
        <taxon>Methanobacteriati</taxon>
        <taxon>Methanobacteriota</taxon>
        <taxon>Stenosarchaea group</taxon>
        <taxon>Halobacteria</taxon>
        <taxon>Halobacteriales</taxon>
        <taxon>Haloarculaceae</taxon>
        <taxon>Haloarcula</taxon>
    </lineage>
</organism>
<dbReference type="RefSeq" id="WP_229783069.1">
    <property type="nucleotide sequence ID" value="NZ_BMOU01000001.1"/>
</dbReference>
<evidence type="ECO:0000313" key="2">
    <source>
        <dbReference type="EMBL" id="GGN87733.1"/>
    </source>
</evidence>
<feature type="transmembrane region" description="Helical" evidence="1">
    <location>
        <begin position="58"/>
        <end position="77"/>
    </location>
</feature>
<feature type="transmembrane region" description="Helical" evidence="1">
    <location>
        <begin position="432"/>
        <end position="451"/>
    </location>
</feature>
<feature type="transmembrane region" description="Helical" evidence="1">
    <location>
        <begin position="172"/>
        <end position="190"/>
    </location>
</feature>
<dbReference type="AlphaFoldDB" id="A0A830GHL7"/>
<reference evidence="2" key="1">
    <citation type="journal article" date="2014" name="Int. J. Syst. Evol. Microbiol.">
        <title>Complete genome sequence of Corynebacterium casei LMG S-19264T (=DSM 44701T), isolated from a smear-ripened cheese.</title>
        <authorList>
            <consortium name="US DOE Joint Genome Institute (JGI-PGF)"/>
            <person name="Walter F."/>
            <person name="Albersmeier A."/>
            <person name="Kalinowski J."/>
            <person name="Ruckert C."/>
        </authorList>
    </citation>
    <scope>NUCLEOTIDE SEQUENCE</scope>
    <source>
        <strain evidence="2">JCM 17820</strain>
    </source>
</reference>
<evidence type="ECO:0000313" key="3">
    <source>
        <dbReference type="Proteomes" id="UP000605784"/>
    </source>
</evidence>
<keyword evidence="3" id="KW-1185">Reference proteome</keyword>
<comment type="caution">
    <text evidence="2">The sequence shown here is derived from an EMBL/GenBank/DDBJ whole genome shotgun (WGS) entry which is preliminary data.</text>
</comment>
<feature type="transmembrane region" description="Helical" evidence="1">
    <location>
        <begin position="113"/>
        <end position="137"/>
    </location>
</feature>